<evidence type="ECO:0000313" key="5">
    <source>
        <dbReference type="EMBL" id="MBF1307027.1"/>
    </source>
</evidence>
<dbReference type="Gene3D" id="2.40.280.10">
    <property type="match status" value="1"/>
</dbReference>
<dbReference type="GO" id="GO:0070930">
    <property type="term" value="P:trans-translation-dependent protein tagging"/>
    <property type="evidence" value="ECO:0007669"/>
    <property type="project" value="TreeGrafter"/>
</dbReference>
<evidence type="ECO:0000313" key="7">
    <source>
        <dbReference type="EMBL" id="WBB30205.1"/>
    </source>
</evidence>
<dbReference type="Proteomes" id="UP001141458">
    <property type="component" value="Unassembled WGS sequence"/>
</dbReference>
<dbReference type="CDD" id="cd09294">
    <property type="entry name" value="SmpB"/>
    <property type="match status" value="1"/>
</dbReference>
<evidence type="ECO:0000256" key="1">
    <source>
        <dbReference type="ARBA" id="ARBA00022490"/>
    </source>
</evidence>
<dbReference type="GO" id="GO:0003723">
    <property type="term" value="F:RNA binding"/>
    <property type="evidence" value="ECO:0007669"/>
    <property type="project" value="UniProtKB-UniRule"/>
</dbReference>
<dbReference type="InterPro" id="IPR023620">
    <property type="entry name" value="SmpB"/>
</dbReference>
<dbReference type="AlphaFoldDB" id="A0A0B4S132"/>
<dbReference type="PANTHER" id="PTHR30308:SF2">
    <property type="entry name" value="SSRA-BINDING PROTEIN"/>
    <property type="match status" value="1"/>
</dbReference>
<evidence type="ECO:0000313" key="4">
    <source>
        <dbReference type="EMBL" id="AIZ36508.1"/>
    </source>
</evidence>
<name>A0A0B4S132_9FIRM</name>
<evidence type="ECO:0000313" key="6">
    <source>
        <dbReference type="EMBL" id="MCZ7406771.1"/>
    </source>
</evidence>
<reference evidence="5" key="2">
    <citation type="submission" date="2020-04" db="EMBL/GenBank/DDBJ databases">
        <title>Deep metagenomics examines the oral microbiome during advanced dental caries in children, revealing novel taxa and co-occurrences with host molecules.</title>
        <authorList>
            <person name="Baker J.L."/>
            <person name="Morton J.T."/>
            <person name="Dinis M."/>
            <person name="Alvarez R."/>
            <person name="Tran N.C."/>
            <person name="Knight R."/>
            <person name="Edlund A."/>
        </authorList>
    </citation>
    <scope>NUCLEOTIDE SEQUENCE</scope>
    <source>
        <strain evidence="5">JCVI_23_bin.11</strain>
    </source>
</reference>
<evidence type="ECO:0000313" key="8">
    <source>
        <dbReference type="Proteomes" id="UP000031386"/>
    </source>
</evidence>
<dbReference type="EMBL" id="JANDZV010000001">
    <property type="protein sequence ID" value="MCZ7406771.1"/>
    <property type="molecule type" value="Genomic_DNA"/>
</dbReference>
<dbReference type="EMBL" id="JABZRE010000013">
    <property type="protein sequence ID" value="MBF1307027.1"/>
    <property type="molecule type" value="Genomic_DNA"/>
</dbReference>
<dbReference type="HAMAP" id="MF_00023">
    <property type="entry name" value="SmpB"/>
    <property type="match status" value="1"/>
</dbReference>
<dbReference type="EMBL" id="CP009761">
    <property type="protein sequence ID" value="AIZ36508.1"/>
    <property type="molecule type" value="Genomic_DNA"/>
</dbReference>
<dbReference type="EMBL" id="CP101412">
    <property type="protein sequence ID" value="WBB30205.1"/>
    <property type="molecule type" value="Genomic_DNA"/>
</dbReference>
<dbReference type="STRING" id="33033.NW74_03725"/>
<comment type="function">
    <text evidence="3">Required for rescue of stalled ribosomes mediated by trans-translation. Binds to transfer-messenger RNA (tmRNA), required for stable association of tmRNA with ribosomes. tmRNA and SmpB together mimic tRNA shape, replacing the anticodon stem-loop with SmpB. tmRNA is encoded by the ssrA gene; the 2 termini fold to resemble tRNA(Ala) and it encodes a 'tag peptide', a short internal open reading frame. During trans-translation Ala-aminoacylated tmRNA acts like a tRNA, entering the A-site of stalled ribosomes, displacing the stalled mRNA. The ribosome then switches to translate the ORF on the tmRNA; the nascent peptide is terminated with the 'tag peptide' encoded by the tmRNA and targeted for degradation. The ribosome is freed to recommence translation, which seems to be the essential function of trans-translation.</text>
</comment>
<dbReference type="Pfam" id="PF01668">
    <property type="entry name" value="SmpB"/>
    <property type="match status" value="1"/>
</dbReference>
<dbReference type="PANTHER" id="PTHR30308">
    <property type="entry name" value="TMRNA-BINDING COMPONENT OF TRANS-TRANSLATION TAGGING COMPLEX"/>
    <property type="match status" value="1"/>
</dbReference>
<comment type="similarity">
    <text evidence="3">Belongs to the SmpB family.</text>
</comment>
<dbReference type="OrthoDB" id="9805462at2"/>
<comment type="subcellular location">
    <subcellularLocation>
        <location evidence="3">Cytoplasm</location>
    </subcellularLocation>
    <text evidence="3">The tmRNA-SmpB complex associates with stalled 70S ribosomes.</text>
</comment>
<dbReference type="GeneID" id="93385676"/>
<dbReference type="GO" id="GO:0070929">
    <property type="term" value="P:trans-translation"/>
    <property type="evidence" value="ECO:0007669"/>
    <property type="project" value="UniProtKB-UniRule"/>
</dbReference>
<dbReference type="Proteomes" id="UP000031386">
    <property type="component" value="Chromosome"/>
</dbReference>
<gene>
    <name evidence="3 5" type="primary">smpB</name>
    <name evidence="5" type="ORF">HXM94_04525</name>
    <name evidence="7" type="ORF">NM222_04305</name>
    <name evidence="6" type="ORF">NND69_00100</name>
    <name evidence="4" type="ORF">NW74_03725</name>
</gene>
<dbReference type="RefSeq" id="WP_004833402.1">
    <property type="nucleotide sequence ID" value="NZ_BHYQ01000003.1"/>
</dbReference>
<accession>A0A0B4S132</accession>
<dbReference type="NCBIfam" id="TIGR00086">
    <property type="entry name" value="smpB"/>
    <property type="match status" value="1"/>
</dbReference>
<dbReference type="Proteomes" id="UP001210690">
    <property type="component" value="Chromosome"/>
</dbReference>
<protein>
    <recommendedName>
        <fullName evidence="3">SsrA-binding protein</fullName>
    </recommendedName>
    <alternativeName>
        <fullName evidence="3">Small protein B</fullName>
    </alternativeName>
</protein>
<dbReference type="SUPFAM" id="SSF74982">
    <property type="entry name" value="Small protein B (SmpB)"/>
    <property type="match status" value="1"/>
</dbReference>
<sequence length="155" mass="18074">MRDKTTIKTIASNKKARHDYFIEDIYEVGISLSGTEVKSIRQGKVSIKESYCSIKNGEVFILGMNITPYDHGNIYNLEPTRERKLLLNKREINKLIGQTKEKGYSLIPLDVHIKNGWIKLDIALARGKKNYDKRDSMLEKEHERKIQYALKNKYK</sequence>
<dbReference type="KEGG" id="pmic:NW74_03725"/>
<proteinExistence type="inferred from homology"/>
<dbReference type="NCBIfam" id="NF003843">
    <property type="entry name" value="PRK05422.1"/>
    <property type="match status" value="1"/>
</dbReference>
<keyword evidence="2 3" id="KW-0694">RNA-binding</keyword>
<keyword evidence="8" id="KW-1185">Reference proteome</keyword>
<evidence type="ECO:0000256" key="2">
    <source>
        <dbReference type="ARBA" id="ARBA00022884"/>
    </source>
</evidence>
<dbReference type="Proteomes" id="UP000758611">
    <property type="component" value="Unassembled WGS sequence"/>
</dbReference>
<organism evidence="4 8">
    <name type="scientific">Parvimonas micra</name>
    <dbReference type="NCBI Taxonomy" id="33033"/>
    <lineage>
        <taxon>Bacteria</taxon>
        <taxon>Bacillati</taxon>
        <taxon>Bacillota</taxon>
        <taxon>Tissierellia</taxon>
        <taxon>Tissierellales</taxon>
        <taxon>Peptoniphilaceae</taxon>
        <taxon>Parvimonas</taxon>
    </lineage>
</organism>
<dbReference type="GO" id="GO:0005829">
    <property type="term" value="C:cytosol"/>
    <property type="evidence" value="ECO:0007669"/>
    <property type="project" value="TreeGrafter"/>
</dbReference>
<reference evidence="6" key="3">
    <citation type="submission" date="2022-07" db="EMBL/GenBank/DDBJ databases">
        <title>Parvimonas micra travels from the subgingival sulcus of the human oral cavity to the colorectal adenocarcinoma.</title>
        <authorList>
            <person name="Conde-Perez K."/>
            <person name="Buetas E."/>
            <person name="Aja-Macaya P."/>
            <person name="Martin-De Arribas E."/>
            <person name="Iglesias-Corras I."/>
            <person name="Trigo-Tasende N."/>
            <person name="Nasser-Ali M."/>
            <person name="Estevez L.S."/>
            <person name="Rumbo-Feal S."/>
            <person name="Otero-Alen B."/>
            <person name="Noguera J.F."/>
            <person name="Concha A."/>
            <person name="Pardinas-Lopez S."/>
            <person name="Carda-Dieguez M."/>
            <person name="Gomez-Randulfe I."/>
            <person name="Martinez-Lago N."/>
            <person name="Ladra S."/>
            <person name="Aparicio L.A."/>
            <person name="Bou G."/>
            <person name="Mira A."/>
            <person name="Vallejo J.A."/>
            <person name="Poza M."/>
        </authorList>
    </citation>
    <scope>NUCLEOTIDE SEQUENCE</scope>
    <source>
        <strain evidence="7">PM102KC-G-1</strain>
        <strain evidence="6">PM79KC-AC-4</strain>
    </source>
</reference>
<keyword evidence="1 3" id="KW-0963">Cytoplasm</keyword>
<reference evidence="4 8" key="1">
    <citation type="submission" date="2014-10" db="EMBL/GenBank/DDBJ databases">
        <title>Complete genome sequence of Parvimonas micra KCOM 1535 (= ChDC B708).</title>
        <authorList>
            <person name="Kook J.-K."/>
            <person name="Park S.-N."/>
            <person name="Lim Y.K."/>
            <person name="Roh H."/>
        </authorList>
    </citation>
    <scope>NUCLEOTIDE SEQUENCE [LARGE SCALE GENOMIC DNA]</scope>
    <source>
        <strain evidence="4">KCOM 1535</strain>
        <strain evidence="8">KCOM 1535 / ChDC B708</strain>
    </source>
</reference>
<evidence type="ECO:0000256" key="3">
    <source>
        <dbReference type="HAMAP-Rule" id="MF_00023"/>
    </source>
</evidence>
<dbReference type="InterPro" id="IPR000037">
    <property type="entry name" value="SsrA-bd_prot"/>
</dbReference>